<feature type="domain" description="Rieske" evidence="5">
    <location>
        <begin position="1"/>
        <end position="101"/>
    </location>
</feature>
<evidence type="ECO:0000256" key="1">
    <source>
        <dbReference type="ARBA" id="ARBA00022714"/>
    </source>
</evidence>
<dbReference type="Gene3D" id="2.102.10.10">
    <property type="entry name" value="Rieske [2Fe-2S] iron-sulphur domain"/>
    <property type="match status" value="1"/>
</dbReference>
<keyword evidence="1" id="KW-0001">2Fe-2S</keyword>
<reference evidence="6" key="1">
    <citation type="submission" date="2019-02" db="EMBL/GenBank/DDBJ databases">
        <authorList>
            <person name="Li S.-H."/>
        </authorList>
    </citation>
    <scope>NUCLEOTIDE SEQUENCE</scope>
    <source>
        <strain evidence="6">IMCC14734</strain>
    </source>
</reference>
<dbReference type="InterPro" id="IPR036922">
    <property type="entry name" value="Rieske_2Fe-2S_sf"/>
</dbReference>
<name>A0ABT3THK9_9GAMM</name>
<evidence type="ECO:0000313" key="7">
    <source>
        <dbReference type="Proteomes" id="UP001143362"/>
    </source>
</evidence>
<dbReference type="SUPFAM" id="SSF50022">
    <property type="entry name" value="ISP domain"/>
    <property type="match status" value="1"/>
</dbReference>
<sequence length="108" mass="12307">MRFIALEKLINMSDGYTAHRRLGFQDVVLVQRAGEHYVFEAQCPHREHPLDLATIDAGEVRCGLHGYRFGLPAGDLIYASEEPCRGLRVWPVHYEGNELGVMWDETAH</sequence>
<proteinExistence type="predicted"/>
<dbReference type="RefSeq" id="WP_279245232.1">
    <property type="nucleotide sequence ID" value="NZ_SHNN01000002.1"/>
</dbReference>
<accession>A0ABT3THK9</accession>
<evidence type="ECO:0000256" key="2">
    <source>
        <dbReference type="ARBA" id="ARBA00022723"/>
    </source>
</evidence>
<keyword evidence="2" id="KW-0479">Metal-binding</keyword>
<dbReference type="Proteomes" id="UP001143362">
    <property type="component" value="Unassembled WGS sequence"/>
</dbReference>
<gene>
    <name evidence="6" type="ORF">EYC98_10165</name>
</gene>
<dbReference type="CDD" id="cd03467">
    <property type="entry name" value="Rieske"/>
    <property type="match status" value="1"/>
</dbReference>
<keyword evidence="4" id="KW-0411">Iron-sulfur</keyword>
<dbReference type="EMBL" id="SHNN01000002">
    <property type="protein sequence ID" value="MCX2981226.1"/>
    <property type="molecule type" value="Genomic_DNA"/>
</dbReference>
<evidence type="ECO:0000259" key="5">
    <source>
        <dbReference type="PROSITE" id="PS51296"/>
    </source>
</evidence>
<organism evidence="6 7">
    <name type="scientific">Candidatus Litorirhabdus singularis</name>
    <dbReference type="NCBI Taxonomy" id="2518993"/>
    <lineage>
        <taxon>Bacteria</taxon>
        <taxon>Pseudomonadati</taxon>
        <taxon>Pseudomonadota</taxon>
        <taxon>Gammaproteobacteria</taxon>
        <taxon>Cellvibrionales</taxon>
        <taxon>Halieaceae</taxon>
        <taxon>Candidatus Litorirhabdus</taxon>
    </lineage>
</organism>
<keyword evidence="7" id="KW-1185">Reference proteome</keyword>
<evidence type="ECO:0000313" key="6">
    <source>
        <dbReference type="EMBL" id="MCX2981226.1"/>
    </source>
</evidence>
<evidence type="ECO:0000256" key="4">
    <source>
        <dbReference type="ARBA" id="ARBA00023014"/>
    </source>
</evidence>
<dbReference type="PROSITE" id="PS51296">
    <property type="entry name" value="RIESKE"/>
    <property type="match status" value="1"/>
</dbReference>
<dbReference type="Pfam" id="PF00355">
    <property type="entry name" value="Rieske"/>
    <property type="match status" value="1"/>
</dbReference>
<comment type="caution">
    <text evidence="6">The sequence shown here is derived from an EMBL/GenBank/DDBJ whole genome shotgun (WGS) entry which is preliminary data.</text>
</comment>
<keyword evidence="3" id="KW-0408">Iron</keyword>
<evidence type="ECO:0000256" key="3">
    <source>
        <dbReference type="ARBA" id="ARBA00023004"/>
    </source>
</evidence>
<dbReference type="InterPro" id="IPR017941">
    <property type="entry name" value="Rieske_2Fe-2S"/>
</dbReference>
<protein>
    <submittedName>
        <fullName evidence="6">Rieske (2Fe-2S) protein</fullName>
    </submittedName>
</protein>